<accession>A0AAV4NWP3</accession>
<evidence type="ECO:0000313" key="2">
    <source>
        <dbReference type="Proteomes" id="UP001054945"/>
    </source>
</evidence>
<dbReference type="EMBL" id="BPLR01021354">
    <property type="protein sequence ID" value="GIX88710.1"/>
    <property type="molecule type" value="Genomic_DNA"/>
</dbReference>
<gene>
    <name evidence="1" type="ORF">CEXT_23931</name>
</gene>
<evidence type="ECO:0000313" key="1">
    <source>
        <dbReference type="EMBL" id="GIX88710.1"/>
    </source>
</evidence>
<name>A0AAV4NWP3_CAEEX</name>
<dbReference type="AlphaFoldDB" id="A0AAV4NWP3"/>
<comment type="caution">
    <text evidence="1">The sequence shown here is derived from an EMBL/GenBank/DDBJ whole genome shotgun (WGS) entry which is preliminary data.</text>
</comment>
<reference evidence="1 2" key="1">
    <citation type="submission" date="2021-06" db="EMBL/GenBank/DDBJ databases">
        <title>Caerostris extrusa draft genome.</title>
        <authorList>
            <person name="Kono N."/>
            <person name="Arakawa K."/>
        </authorList>
    </citation>
    <scope>NUCLEOTIDE SEQUENCE [LARGE SCALE GENOMIC DNA]</scope>
</reference>
<proteinExistence type="predicted"/>
<protein>
    <submittedName>
        <fullName evidence="1">Uncharacterized protein</fullName>
    </submittedName>
</protein>
<keyword evidence="2" id="KW-1185">Reference proteome</keyword>
<dbReference type="Proteomes" id="UP001054945">
    <property type="component" value="Unassembled WGS sequence"/>
</dbReference>
<sequence length="117" mass="12939">MFARMSTYPPGVALWNRKINHLCLLLRVNLQPSFERSKGGLGVKSLLLSSPSGKSGVWVTFVSAPHVVNRVKCERVINISSGVFFLSSDASSEWLADNGQHYKRKAARTRAIHNTAN</sequence>
<organism evidence="1 2">
    <name type="scientific">Caerostris extrusa</name>
    <name type="common">Bark spider</name>
    <name type="synonym">Caerostris bankana</name>
    <dbReference type="NCBI Taxonomy" id="172846"/>
    <lineage>
        <taxon>Eukaryota</taxon>
        <taxon>Metazoa</taxon>
        <taxon>Ecdysozoa</taxon>
        <taxon>Arthropoda</taxon>
        <taxon>Chelicerata</taxon>
        <taxon>Arachnida</taxon>
        <taxon>Araneae</taxon>
        <taxon>Araneomorphae</taxon>
        <taxon>Entelegynae</taxon>
        <taxon>Araneoidea</taxon>
        <taxon>Araneidae</taxon>
        <taxon>Caerostris</taxon>
    </lineage>
</organism>